<dbReference type="Proteomes" id="UP000548326">
    <property type="component" value="Unassembled WGS sequence"/>
</dbReference>
<evidence type="ECO:0000313" key="4">
    <source>
        <dbReference type="Proteomes" id="UP000548326"/>
    </source>
</evidence>
<sequence length="71" mass="7566">MSENQDPKGTYSFRLNLDELTPEELYAKLKKLENDALKEAGESISGGTGTSPVSVIHGSVSGTFSRGADCM</sequence>
<protein>
    <submittedName>
        <fullName evidence="2">Uncharacterized protein</fullName>
    </submittedName>
</protein>
<dbReference type="EMBL" id="JACHCA010000019">
    <property type="protein sequence ID" value="MBB6131038.1"/>
    <property type="molecule type" value="Genomic_DNA"/>
</dbReference>
<comment type="caution">
    <text evidence="2">The sequence shown here is derived from an EMBL/GenBank/DDBJ whole genome shotgun (WGS) entry which is preliminary data.</text>
</comment>
<dbReference type="RefSeq" id="WP_076376248.1">
    <property type="nucleotide sequence ID" value="NZ_FTMG01000013.1"/>
</dbReference>
<evidence type="ECO:0000313" key="1">
    <source>
        <dbReference type="EMBL" id="MBB6111632.1"/>
    </source>
</evidence>
<accession>A0A1N7E830</accession>
<reference evidence="3 4" key="1">
    <citation type="submission" date="2020-08" db="EMBL/GenBank/DDBJ databases">
        <title>Genomic Encyclopedia of Type Strains, Phase IV (KMG-V): Genome sequencing to study the core and pangenomes of soil and plant-associated prokaryotes.</title>
        <authorList>
            <person name="Whitman W."/>
        </authorList>
    </citation>
    <scope>NUCLEOTIDE SEQUENCE [LARGE SCALE GENOMIC DNA]</scope>
    <source>
        <strain evidence="1 3">ANJLi2</strain>
        <strain evidence="2 4">MP601</strain>
    </source>
</reference>
<dbReference type="Proteomes" id="UP000541583">
    <property type="component" value="Unassembled WGS sequence"/>
</dbReference>
<dbReference type="STRING" id="354630.SAMN05421821_11389"/>
<organism evidence="2 4">
    <name type="scientific">Mucilaginibacter lappiensis</name>
    <dbReference type="NCBI Taxonomy" id="354630"/>
    <lineage>
        <taxon>Bacteria</taxon>
        <taxon>Pseudomonadati</taxon>
        <taxon>Bacteroidota</taxon>
        <taxon>Sphingobacteriia</taxon>
        <taxon>Sphingobacteriales</taxon>
        <taxon>Sphingobacteriaceae</taxon>
        <taxon>Mucilaginibacter</taxon>
    </lineage>
</organism>
<keyword evidence="3" id="KW-1185">Reference proteome</keyword>
<dbReference type="OrthoDB" id="9854173at2"/>
<dbReference type="EMBL" id="JACHCB010000013">
    <property type="protein sequence ID" value="MBB6111632.1"/>
    <property type="molecule type" value="Genomic_DNA"/>
</dbReference>
<evidence type="ECO:0000313" key="2">
    <source>
        <dbReference type="EMBL" id="MBB6131038.1"/>
    </source>
</evidence>
<dbReference type="AlphaFoldDB" id="A0A1N7E830"/>
<proteinExistence type="predicted"/>
<name>A0A1N7E830_9SPHI</name>
<gene>
    <name evidence="2" type="ORF">HDF22_005189</name>
    <name evidence="1" type="ORF">HDF23_004403</name>
</gene>
<evidence type="ECO:0000313" key="3">
    <source>
        <dbReference type="Proteomes" id="UP000541583"/>
    </source>
</evidence>